<dbReference type="InterPro" id="IPR002501">
    <property type="entry name" value="PsdUridine_synth_N"/>
</dbReference>
<dbReference type="CDD" id="cd02573">
    <property type="entry name" value="PseudoU_synth_EcTruB"/>
    <property type="match status" value="1"/>
</dbReference>
<feature type="domain" description="tRNA pseudouridylate synthase B C-terminal" evidence="8">
    <location>
        <begin position="181"/>
        <end position="238"/>
    </location>
</feature>
<dbReference type="Pfam" id="PF01509">
    <property type="entry name" value="TruB_N"/>
    <property type="match status" value="1"/>
</dbReference>
<dbReference type="AlphaFoldDB" id="A0A6F8T8A5"/>
<dbReference type="KEGG" id="lant:TUM19329_32750"/>
<evidence type="ECO:0000256" key="1">
    <source>
        <dbReference type="ARBA" id="ARBA00000385"/>
    </source>
</evidence>
<keyword evidence="10" id="KW-1185">Reference proteome</keyword>
<evidence type="ECO:0000256" key="3">
    <source>
        <dbReference type="ARBA" id="ARBA00022694"/>
    </source>
</evidence>
<sequence>MKIIETKSSINGILLLNKPEGITSNAALQKAKRLFGAKKAGHTGSLDPLATGMLPVCFGEATKICQYLLDADKCYEATGLLGIKTNTSDSTGEIMSQVDSFCISEEQINKILAKYQGHIRQVPSMFSALKHNGTPLYRYARKGIEIERQAREVLISQLQLEEFDGKHFSLTVTCSKGTYIRNLVEDIGDELNVGAHVTRLHRLYTSGFEQMPMYTLDQIQEMSLAQKLDCLIPMDRAVDYLTMIILSEDEVFTIRQGKVIANKMNVEVADCVRLYNEASQFIGLGERQTNGDIKAKRLLAFQD</sequence>
<comment type="function">
    <text evidence="5">Responsible for synthesis of pseudouridine from uracil-55 in the psi GC loop of transfer RNAs.</text>
</comment>
<dbReference type="Gene3D" id="2.30.130.10">
    <property type="entry name" value="PUA domain"/>
    <property type="match status" value="1"/>
</dbReference>
<protein>
    <recommendedName>
        <fullName evidence="5">tRNA pseudouridine synthase B</fullName>
        <ecNumber evidence="5">5.4.99.25</ecNumber>
    </recommendedName>
    <alternativeName>
        <fullName evidence="5">tRNA pseudouridine(55) synthase</fullName>
        <shortName evidence="5">Psi55 synthase</shortName>
    </alternativeName>
    <alternativeName>
        <fullName evidence="5">tRNA pseudouridylate synthase</fullName>
    </alternativeName>
    <alternativeName>
        <fullName evidence="5">tRNA-uridine isomerase</fullName>
    </alternativeName>
</protein>
<gene>
    <name evidence="5 9" type="primary">truB</name>
    <name evidence="9" type="ORF">TUM19329_32750</name>
</gene>
<dbReference type="InterPro" id="IPR032819">
    <property type="entry name" value="TruB_C"/>
</dbReference>
<dbReference type="Pfam" id="PF09157">
    <property type="entry name" value="TruB-C_2"/>
    <property type="match status" value="1"/>
</dbReference>
<dbReference type="EMBL" id="AP022839">
    <property type="protein sequence ID" value="BCA96914.1"/>
    <property type="molecule type" value="Genomic_DNA"/>
</dbReference>
<proteinExistence type="inferred from homology"/>
<dbReference type="Gene3D" id="3.30.2350.10">
    <property type="entry name" value="Pseudouridine synthase"/>
    <property type="match status" value="1"/>
</dbReference>
<evidence type="ECO:0000259" key="7">
    <source>
        <dbReference type="Pfam" id="PF09157"/>
    </source>
</evidence>
<dbReference type="SUPFAM" id="SSF88697">
    <property type="entry name" value="PUA domain-like"/>
    <property type="match status" value="1"/>
</dbReference>
<evidence type="ECO:0000313" key="10">
    <source>
        <dbReference type="Proteomes" id="UP000502894"/>
    </source>
</evidence>
<dbReference type="InterPro" id="IPR014780">
    <property type="entry name" value="tRNA_psdUridine_synth_TruB"/>
</dbReference>
<dbReference type="Proteomes" id="UP000502894">
    <property type="component" value="Chromosome"/>
</dbReference>
<organism evidence="9 10">
    <name type="scientific">Legionella antarctica</name>
    <dbReference type="NCBI Taxonomy" id="2708020"/>
    <lineage>
        <taxon>Bacteria</taxon>
        <taxon>Pseudomonadati</taxon>
        <taxon>Pseudomonadota</taxon>
        <taxon>Gammaproteobacteria</taxon>
        <taxon>Legionellales</taxon>
        <taxon>Legionellaceae</taxon>
        <taxon>Legionella</taxon>
    </lineage>
</organism>
<evidence type="ECO:0000259" key="6">
    <source>
        <dbReference type="Pfam" id="PF01509"/>
    </source>
</evidence>
<dbReference type="Pfam" id="PF16198">
    <property type="entry name" value="TruB_C_2"/>
    <property type="match status" value="1"/>
</dbReference>
<dbReference type="GO" id="GO:0031119">
    <property type="term" value="P:tRNA pseudouridine synthesis"/>
    <property type="evidence" value="ECO:0007669"/>
    <property type="project" value="UniProtKB-UniRule"/>
</dbReference>
<evidence type="ECO:0000256" key="4">
    <source>
        <dbReference type="ARBA" id="ARBA00023235"/>
    </source>
</evidence>
<dbReference type="GO" id="GO:1990481">
    <property type="term" value="P:mRNA pseudouridine synthesis"/>
    <property type="evidence" value="ECO:0007669"/>
    <property type="project" value="TreeGrafter"/>
</dbReference>
<reference evidence="9" key="1">
    <citation type="journal article" date="2020" name="Microbiol. Resour. Announc.">
        <title>Complete Genome Sequence of Novel Psychrotolerant Legionella Strain TUM19329, Isolated from Antarctic Lake Sediment.</title>
        <authorList>
            <person name="Shimada S."/>
            <person name="Nakai R."/>
            <person name="Aoki K."/>
            <person name="Shimoeda N."/>
            <person name="Ohno G."/>
            <person name="Miyazaki Y."/>
            <person name="Kudoh S."/>
            <person name="Imura S."/>
            <person name="Watanabe K."/>
            <person name="Ishii Y."/>
            <person name="Tateda K."/>
        </authorList>
    </citation>
    <scope>NUCLEOTIDE SEQUENCE [LARGE SCALE GENOMIC DNA]</scope>
    <source>
        <strain evidence="9">TUM19329</strain>
    </source>
</reference>
<dbReference type="InterPro" id="IPR036974">
    <property type="entry name" value="PUA_sf"/>
</dbReference>
<dbReference type="InterPro" id="IPR015947">
    <property type="entry name" value="PUA-like_sf"/>
</dbReference>
<keyword evidence="3 5" id="KW-0819">tRNA processing</keyword>
<dbReference type="EC" id="5.4.99.25" evidence="5"/>
<feature type="domain" description="tRNA pseudouridine synthase II TruB subfamily 1 C-terminal" evidence="7">
    <location>
        <begin position="244"/>
        <end position="299"/>
    </location>
</feature>
<dbReference type="InterPro" id="IPR020103">
    <property type="entry name" value="PsdUridine_synth_cat_dom_sf"/>
</dbReference>
<dbReference type="GO" id="GO:0160148">
    <property type="term" value="F:tRNA pseudouridine(55) synthase activity"/>
    <property type="evidence" value="ECO:0007669"/>
    <property type="project" value="UniProtKB-EC"/>
</dbReference>
<dbReference type="GO" id="GO:0003723">
    <property type="term" value="F:RNA binding"/>
    <property type="evidence" value="ECO:0007669"/>
    <property type="project" value="InterPro"/>
</dbReference>
<feature type="active site" description="Nucleophile" evidence="5">
    <location>
        <position position="47"/>
    </location>
</feature>
<feature type="domain" description="Pseudouridine synthase II N-terminal" evidence="6">
    <location>
        <begin position="32"/>
        <end position="180"/>
    </location>
</feature>
<dbReference type="HAMAP" id="MF_01080">
    <property type="entry name" value="TruB_bact"/>
    <property type="match status" value="1"/>
</dbReference>
<evidence type="ECO:0000313" key="9">
    <source>
        <dbReference type="EMBL" id="BCA96914.1"/>
    </source>
</evidence>
<keyword evidence="4 5" id="KW-0413">Isomerase</keyword>
<dbReference type="NCBIfam" id="TIGR00431">
    <property type="entry name" value="TruB"/>
    <property type="match status" value="1"/>
</dbReference>
<evidence type="ECO:0000259" key="8">
    <source>
        <dbReference type="Pfam" id="PF16198"/>
    </source>
</evidence>
<dbReference type="PANTHER" id="PTHR13767">
    <property type="entry name" value="TRNA-PSEUDOURIDINE SYNTHASE"/>
    <property type="match status" value="1"/>
</dbReference>
<accession>A0A6F8T8A5</accession>
<comment type="catalytic activity">
    <reaction evidence="1 5">
        <text>uridine(55) in tRNA = pseudouridine(55) in tRNA</text>
        <dbReference type="Rhea" id="RHEA:42532"/>
        <dbReference type="Rhea" id="RHEA-COMP:10101"/>
        <dbReference type="Rhea" id="RHEA-COMP:10102"/>
        <dbReference type="ChEBI" id="CHEBI:65314"/>
        <dbReference type="ChEBI" id="CHEBI:65315"/>
        <dbReference type="EC" id="5.4.99.25"/>
    </reaction>
</comment>
<name>A0A6F8T8A5_9GAMM</name>
<evidence type="ECO:0000256" key="5">
    <source>
        <dbReference type="HAMAP-Rule" id="MF_01080"/>
    </source>
</evidence>
<comment type="similarity">
    <text evidence="2 5">Belongs to the pseudouridine synthase TruB family. Type 1 subfamily.</text>
</comment>
<evidence type="ECO:0000256" key="2">
    <source>
        <dbReference type="ARBA" id="ARBA00005642"/>
    </source>
</evidence>
<dbReference type="SUPFAM" id="SSF55120">
    <property type="entry name" value="Pseudouridine synthase"/>
    <property type="match status" value="1"/>
</dbReference>
<dbReference type="PANTHER" id="PTHR13767:SF2">
    <property type="entry name" value="PSEUDOURIDYLATE SYNTHASE TRUB1"/>
    <property type="match status" value="1"/>
</dbReference>
<dbReference type="RefSeq" id="WP_173238146.1">
    <property type="nucleotide sequence ID" value="NZ_AP022839.1"/>
</dbReference>
<dbReference type="InterPro" id="IPR015240">
    <property type="entry name" value="tRNA_sdUridine_synth_fam1_C"/>
</dbReference>